<dbReference type="RefSeq" id="WP_022637086.1">
    <property type="nucleotide sequence ID" value="NZ_ASJR01000013.1"/>
</dbReference>
<dbReference type="eggNOG" id="COG1315">
    <property type="taxonomic scope" value="Bacteria"/>
</dbReference>
<keyword evidence="3" id="KW-1185">Reference proteome</keyword>
<dbReference type="PANTHER" id="PTHR38032">
    <property type="entry name" value="POLYMERASE-RELATED"/>
    <property type="match status" value="1"/>
</dbReference>
<evidence type="ECO:0000256" key="1">
    <source>
        <dbReference type="SAM" id="Coils"/>
    </source>
</evidence>
<dbReference type="AlphaFoldDB" id="U7D8L9"/>
<sequence length="357" mass="39468">MQKKVLSSAGEDGIDVDGTRIRAYQGKDMAFRILDNIAAEEDQGRIIYRAEKTGILITDTRSVSVVEELVITGDAGIESGNIRYEKDVIIKGNLCSGYSVESGGNVSIQGNIENGGIVRCKGNLYIGNGLFGENSDISVQGNCEVGFVQDSAMMVEGSIQVRNFVWQSALFSRAYITVMGKSMKGSNTSVVGGRLIAMKGMDLASVGSYNADTTLFCGYNPSLEIRERQLQKLVKRLDTLLLRVQNSCPVNLHDTEMIRRMIVLKPQMAGEIRKKLMQLRDLLAKKNRAEQAIEQTRQEMLSNESHLAIYIRKKIVPDLIVRMKNERRVFSCEATGMEIYLTGSGIHCKSYDGSLSP</sequence>
<dbReference type="GO" id="GO:0004674">
    <property type="term" value="F:protein serine/threonine kinase activity"/>
    <property type="evidence" value="ECO:0007669"/>
    <property type="project" value="UniProtKB-KW"/>
</dbReference>
<gene>
    <name evidence="2" type="ORF">CALK_1638</name>
</gene>
<feature type="coiled-coil region" evidence="1">
    <location>
        <begin position="272"/>
        <end position="299"/>
    </location>
</feature>
<reference evidence="2 3" key="1">
    <citation type="journal article" date="2013" name="Environ. Microbiol.">
        <title>Genome analysis of Chitinivibrio alkaliphilus gen. nov., sp. nov., a novel extremely haloalkaliphilic anaerobic chitinolytic bacterium from the candidate phylum Termite Group 3.</title>
        <authorList>
            <person name="Sorokin D.Y."/>
            <person name="Gumerov V.M."/>
            <person name="Rakitin A.L."/>
            <person name="Beletsky A.V."/>
            <person name="Damste J.S."/>
            <person name="Muyzer G."/>
            <person name="Mardanov A.V."/>
            <person name="Ravin N.V."/>
        </authorList>
    </citation>
    <scope>NUCLEOTIDE SEQUENCE [LARGE SCALE GENOMIC DNA]</scope>
    <source>
        <strain evidence="2 3">ACht1</strain>
    </source>
</reference>
<dbReference type="Pfam" id="PF03961">
    <property type="entry name" value="FapA"/>
    <property type="match status" value="1"/>
</dbReference>
<dbReference type="EMBL" id="ASJR01000013">
    <property type="protein sequence ID" value="ERP31437.1"/>
    <property type="molecule type" value="Genomic_DNA"/>
</dbReference>
<dbReference type="SUPFAM" id="SSF63848">
    <property type="entry name" value="Cell-division inhibitor MinC, C-terminal domain"/>
    <property type="match status" value="1"/>
</dbReference>
<dbReference type="PANTHER" id="PTHR38032:SF1">
    <property type="entry name" value="RNA-BINDING PROTEIN KHPB N-TERMINAL DOMAIN-CONTAINING PROTEIN"/>
    <property type="match status" value="1"/>
</dbReference>
<dbReference type="OrthoDB" id="313950at2"/>
<dbReference type="STRING" id="1313304.CALK_1638"/>
<dbReference type="GO" id="GO:0000902">
    <property type="term" value="P:cell morphogenesis"/>
    <property type="evidence" value="ECO:0007669"/>
    <property type="project" value="InterPro"/>
</dbReference>
<organism evidence="2 3">
    <name type="scientific">Chitinivibrio alkaliphilus ACht1</name>
    <dbReference type="NCBI Taxonomy" id="1313304"/>
    <lineage>
        <taxon>Bacteria</taxon>
        <taxon>Pseudomonadati</taxon>
        <taxon>Fibrobacterota</taxon>
        <taxon>Chitinivibrionia</taxon>
        <taxon>Chitinivibrionales</taxon>
        <taxon>Chitinivibrionaceae</taxon>
        <taxon>Chitinivibrio</taxon>
    </lineage>
</organism>
<evidence type="ECO:0000313" key="3">
    <source>
        <dbReference type="Proteomes" id="UP000017148"/>
    </source>
</evidence>
<dbReference type="InterPro" id="IPR036145">
    <property type="entry name" value="MinC_C_sf"/>
</dbReference>
<protein>
    <submittedName>
        <fullName evidence="2">Serine/threonine protein kinase</fullName>
    </submittedName>
</protein>
<keyword evidence="2" id="KW-0808">Transferase</keyword>
<dbReference type="Proteomes" id="UP000017148">
    <property type="component" value="Unassembled WGS sequence"/>
</dbReference>
<keyword evidence="2" id="KW-0723">Serine/threonine-protein kinase</keyword>
<comment type="caution">
    <text evidence="2">The sequence shown here is derived from an EMBL/GenBank/DDBJ whole genome shotgun (WGS) entry which is preliminary data.</text>
</comment>
<name>U7D8L9_9BACT</name>
<keyword evidence="1" id="KW-0175">Coiled coil</keyword>
<dbReference type="InterPro" id="IPR046865">
    <property type="entry name" value="FapA_b_solenoid"/>
</dbReference>
<dbReference type="InterPro" id="IPR005646">
    <property type="entry name" value="FapA"/>
</dbReference>
<keyword evidence="2" id="KW-0418">Kinase</keyword>
<accession>U7D8L9</accession>
<proteinExistence type="predicted"/>
<evidence type="ECO:0000313" key="2">
    <source>
        <dbReference type="EMBL" id="ERP31437.1"/>
    </source>
</evidence>